<dbReference type="Proteomes" id="UP000811619">
    <property type="component" value="Unassembled WGS sequence"/>
</dbReference>
<proteinExistence type="predicted"/>
<keyword evidence="3" id="KW-1185">Reference proteome</keyword>
<sequence length="109" mass="11743">MDTCHDQRLPPRSPSFGTMKTGKGVDVNLDKTPHLTISLPRWVSHLGSTQNKPQNPIASARLHSGTSWPGPTHHGGNAQESFGTERACVSKTLSRAWLLLGSTSRTTTG</sequence>
<feature type="region of interest" description="Disordered" evidence="1">
    <location>
        <begin position="46"/>
        <end position="83"/>
    </location>
</feature>
<feature type="compositionally biased region" description="Polar residues" evidence="1">
    <location>
        <begin position="46"/>
        <end position="57"/>
    </location>
</feature>
<name>A0A8K0JBR3_9HYPO</name>
<gene>
    <name evidence="2" type="ORF">E4U42_004169</name>
</gene>
<organism evidence="2 3">
    <name type="scientific">Claviceps africana</name>
    <dbReference type="NCBI Taxonomy" id="83212"/>
    <lineage>
        <taxon>Eukaryota</taxon>
        <taxon>Fungi</taxon>
        <taxon>Dikarya</taxon>
        <taxon>Ascomycota</taxon>
        <taxon>Pezizomycotina</taxon>
        <taxon>Sordariomycetes</taxon>
        <taxon>Hypocreomycetidae</taxon>
        <taxon>Hypocreales</taxon>
        <taxon>Clavicipitaceae</taxon>
        <taxon>Claviceps</taxon>
    </lineage>
</organism>
<evidence type="ECO:0000313" key="3">
    <source>
        <dbReference type="Proteomes" id="UP000811619"/>
    </source>
</evidence>
<evidence type="ECO:0000313" key="2">
    <source>
        <dbReference type="EMBL" id="KAG5925567.1"/>
    </source>
</evidence>
<feature type="region of interest" description="Disordered" evidence="1">
    <location>
        <begin position="1"/>
        <end position="25"/>
    </location>
</feature>
<reference evidence="2" key="1">
    <citation type="journal article" date="2020" name="bioRxiv">
        <title>Whole genome comparisons of ergot fungi reveals the divergence and evolution of species within the genus Claviceps are the result of varying mechanisms driving genome evolution and host range expansion.</title>
        <authorList>
            <person name="Wyka S.A."/>
            <person name="Mondo S.J."/>
            <person name="Liu M."/>
            <person name="Dettman J."/>
            <person name="Nalam V."/>
            <person name="Broders K.D."/>
        </authorList>
    </citation>
    <scope>NUCLEOTIDE SEQUENCE</scope>
    <source>
        <strain evidence="2">CCC 489</strain>
    </source>
</reference>
<protein>
    <submittedName>
        <fullName evidence="2">Uncharacterized protein</fullName>
    </submittedName>
</protein>
<comment type="caution">
    <text evidence="2">The sequence shown here is derived from an EMBL/GenBank/DDBJ whole genome shotgun (WGS) entry which is preliminary data.</text>
</comment>
<evidence type="ECO:0000256" key="1">
    <source>
        <dbReference type="SAM" id="MobiDB-lite"/>
    </source>
</evidence>
<accession>A0A8K0JBR3</accession>
<dbReference type="EMBL" id="SRPY01000359">
    <property type="protein sequence ID" value="KAG5925567.1"/>
    <property type="molecule type" value="Genomic_DNA"/>
</dbReference>
<dbReference type="AlphaFoldDB" id="A0A8K0JBR3"/>